<dbReference type="PATRIC" id="fig|1618432.3.peg.483"/>
<evidence type="ECO:0000256" key="5">
    <source>
        <dbReference type="ARBA" id="ARBA00022989"/>
    </source>
</evidence>
<sequence length="481" mass="53161">MEDLSVELVKNRAIKGAAILTVRNILIQAVSFFSIALLTFLLEPQDYGVFFIVSAVVSFLAYFGDIGFAASLIQKKEKLQDIELRTIFTAQQILVFSLVSIVFLLTPVIRNFYHFDNGAIYLLWALAFSLVLSSLKTIPTVLLERKLEFNKYIIPQILEVLVFNITAVFFAWRGFGVTSFTIAVILRGFVGLVSTYIVSPWIPRFAFSASSFKSLLKFGIPYQANTFLAMIKDDGMTLFLGGTLGSSGIGLLGWAQKWAFAPLRFFMDQVIKVTFPAFSRMQDNKKELSNALSKSIFYICLLVFPALTFLILVAPSLVEVIPKYSKWSPALLALSFLSITSALAAVATPLTNAFNAIGKISVTFKLMIMWTVLTWLFVPFLSSVFGVNGAAAGFALVGLSSVVVMFVALKYVEINYLKIVGKPLLVSVITGGVVLVIRSSLQVSWQQVAFMCAGGLVTYFTTVLILEPKLLIFLKIKKRNA</sequence>
<feature type="transmembrane region" description="Helical" evidence="7">
    <location>
        <begin position="119"/>
        <end position="143"/>
    </location>
</feature>
<feature type="transmembrane region" description="Helical" evidence="7">
    <location>
        <begin position="93"/>
        <end position="113"/>
    </location>
</feature>
<dbReference type="Proteomes" id="UP000034324">
    <property type="component" value="Unassembled WGS sequence"/>
</dbReference>
<dbReference type="InterPro" id="IPR050833">
    <property type="entry name" value="Poly_Biosynth_Transport"/>
</dbReference>
<dbReference type="GO" id="GO:0005886">
    <property type="term" value="C:plasma membrane"/>
    <property type="evidence" value="ECO:0007669"/>
    <property type="project" value="UniProtKB-SubCell"/>
</dbReference>
<dbReference type="PANTHER" id="PTHR30250:SF10">
    <property type="entry name" value="LIPOPOLYSACCHARIDE BIOSYNTHESIS PROTEIN WZXC"/>
    <property type="match status" value="1"/>
</dbReference>
<keyword evidence="3" id="KW-1003">Cell membrane</keyword>
<feature type="transmembrane region" description="Helical" evidence="7">
    <location>
        <begin position="424"/>
        <end position="441"/>
    </location>
</feature>
<feature type="transmembrane region" description="Helical" evidence="7">
    <location>
        <begin position="330"/>
        <end position="354"/>
    </location>
</feature>
<comment type="similarity">
    <text evidence="2">Belongs to the polysaccharide synthase family.</text>
</comment>
<evidence type="ECO:0000313" key="8">
    <source>
        <dbReference type="EMBL" id="KKQ77848.1"/>
    </source>
</evidence>
<gene>
    <name evidence="8" type="ORF">US99_C0033G0002</name>
</gene>
<dbReference type="Pfam" id="PF13440">
    <property type="entry name" value="Polysacc_synt_3"/>
    <property type="match status" value="1"/>
</dbReference>
<name>A0A0G0KE10_9BACT</name>
<feature type="transmembrane region" description="Helical" evidence="7">
    <location>
        <begin position="447"/>
        <end position="466"/>
    </location>
</feature>
<organism evidence="8 9">
    <name type="scientific">Candidatus Daviesbacteria bacterium GW2011_GWF2_38_6</name>
    <dbReference type="NCBI Taxonomy" id="1618432"/>
    <lineage>
        <taxon>Bacteria</taxon>
        <taxon>Candidatus Daviesiibacteriota</taxon>
    </lineage>
</organism>
<proteinExistence type="inferred from homology"/>
<comment type="subcellular location">
    <subcellularLocation>
        <location evidence="1">Cell membrane</location>
        <topology evidence="1">Multi-pass membrane protein</topology>
    </subcellularLocation>
</comment>
<keyword evidence="6 7" id="KW-0472">Membrane</keyword>
<feature type="transmembrane region" description="Helical" evidence="7">
    <location>
        <begin position="391"/>
        <end position="412"/>
    </location>
</feature>
<evidence type="ECO:0000256" key="2">
    <source>
        <dbReference type="ARBA" id="ARBA00007430"/>
    </source>
</evidence>
<feature type="transmembrane region" description="Helical" evidence="7">
    <location>
        <begin position="366"/>
        <end position="385"/>
    </location>
</feature>
<evidence type="ECO:0000256" key="3">
    <source>
        <dbReference type="ARBA" id="ARBA00022475"/>
    </source>
</evidence>
<feature type="transmembrane region" description="Helical" evidence="7">
    <location>
        <begin position="48"/>
        <end position="73"/>
    </location>
</feature>
<feature type="transmembrane region" description="Helical" evidence="7">
    <location>
        <begin position="295"/>
        <end position="318"/>
    </location>
</feature>
<accession>A0A0G0KE10</accession>
<dbReference type="EMBL" id="LBVC01000033">
    <property type="protein sequence ID" value="KKQ77848.1"/>
    <property type="molecule type" value="Genomic_DNA"/>
</dbReference>
<evidence type="ECO:0000256" key="6">
    <source>
        <dbReference type="ARBA" id="ARBA00023136"/>
    </source>
</evidence>
<feature type="transmembrane region" description="Helical" evidence="7">
    <location>
        <begin position="20"/>
        <end position="42"/>
    </location>
</feature>
<dbReference type="AlphaFoldDB" id="A0A0G0KE10"/>
<protein>
    <submittedName>
        <fullName evidence="8">Polysaccharide biosynthesis protein</fullName>
    </submittedName>
</protein>
<dbReference type="PANTHER" id="PTHR30250">
    <property type="entry name" value="PST FAMILY PREDICTED COLANIC ACID TRANSPORTER"/>
    <property type="match status" value="1"/>
</dbReference>
<evidence type="ECO:0000256" key="4">
    <source>
        <dbReference type="ARBA" id="ARBA00022692"/>
    </source>
</evidence>
<feature type="transmembrane region" description="Helical" evidence="7">
    <location>
        <begin position="178"/>
        <end position="198"/>
    </location>
</feature>
<keyword evidence="5 7" id="KW-1133">Transmembrane helix</keyword>
<evidence type="ECO:0000256" key="7">
    <source>
        <dbReference type="SAM" id="Phobius"/>
    </source>
</evidence>
<feature type="transmembrane region" description="Helical" evidence="7">
    <location>
        <begin position="152"/>
        <end position="172"/>
    </location>
</feature>
<comment type="caution">
    <text evidence="8">The sequence shown here is derived from an EMBL/GenBank/DDBJ whole genome shotgun (WGS) entry which is preliminary data.</text>
</comment>
<reference evidence="8 9" key="1">
    <citation type="journal article" date="2015" name="Nature">
        <title>rRNA introns, odd ribosomes, and small enigmatic genomes across a large radiation of phyla.</title>
        <authorList>
            <person name="Brown C.T."/>
            <person name="Hug L.A."/>
            <person name="Thomas B.C."/>
            <person name="Sharon I."/>
            <person name="Castelle C.J."/>
            <person name="Singh A."/>
            <person name="Wilkins M.J."/>
            <person name="Williams K.H."/>
            <person name="Banfield J.F."/>
        </authorList>
    </citation>
    <scope>NUCLEOTIDE SEQUENCE [LARGE SCALE GENOMIC DNA]</scope>
</reference>
<evidence type="ECO:0000313" key="9">
    <source>
        <dbReference type="Proteomes" id="UP000034324"/>
    </source>
</evidence>
<feature type="transmembrane region" description="Helical" evidence="7">
    <location>
        <begin position="236"/>
        <end position="255"/>
    </location>
</feature>
<keyword evidence="4 7" id="KW-0812">Transmembrane</keyword>
<evidence type="ECO:0000256" key="1">
    <source>
        <dbReference type="ARBA" id="ARBA00004651"/>
    </source>
</evidence>